<dbReference type="SUPFAM" id="SSF57701">
    <property type="entry name" value="Zn2/Cys6 DNA-binding domain"/>
    <property type="match status" value="1"/>
</dbReference>
<dbReference type="InterPro" id="IPR007219">
    <property type="entry name" value="XnlR_reg_dom"/>
</dbReference>
<keyword evidence="2" id="KW-0805">Transcription regulation</keyword>
<dbReference type="InterPro" id="IPR036864">
    <property type="entry name" value="Zn2-C6_fun-type_DNA-bd_sf"/>
</dbReference>
<reference evidence="8" key="1">
    <citation type="journal article" date="2019" name="Beilstein J. Org. Chem.">
        <title>Nanangenines: drimane sesquiterpenoids as the dominant metabolite cohort of a novel Australian fungus, Aspergillus nanangensis.</title>
        <authorList>
            <person name="Lacey H.J."/>
            <person name="Gilchrist C.L.M."/>
            <person name="Crombie A."/>
            <person name="Kalaitzis J.A."/>
            <person name="Vuong D."/>
            <person name="Rutledge P.J."/>
            <person name="Turner P."/>
            <person name="Pitt J.I."/>
            <person name="Lacey E."/>
            <person name="Chooi Y.H."/>
            <person name="Piggott A.M."/>
        </authorList>
    </citation>
    <scope>NUCLEOTIDE SEQUENCE</scope>
    <source>
        <strain evidence="8">MST-FP2251</strain>
    </source>
</reference>
<evidence type="ECO:0000256" key="6">
    <source>
        <dbReference type="SAM" id="MobiDB-lite"/>
    </source>
</evidence>
<keyword evidence="3" id="KW-0238">DNA-binding</keyword>
<dbReference type="CDD" id="cd12148">
    <property type="entry name" value="fungal_TF_MHR"/>
    <property type="match status" value="1"/>
</dbReference>
<dbReference type="Proteomes" id="UP001194746">
    <property type="component" value="Unassembled WGS sequence"/>
</dbReference>
<dbReference type="GO" id="GO:0003677">
    <property type="term" value="F:DNA binding"/>
    <property type="evidence" value="ECO:0007669"/>
    <property type="project" value="UniProtKB-KW"/>
</dbReference>
<feature type="compositionally biased region" description="Basic residues" evidence="6">
    <location>
        <begin position="25"/>
        <end position="37"/>
    </location>
</feature>
<keyword evidence="4" id="KW-0804">Transcription</keyword>
<evidence type="ECO:0000256" key="2">
    <source>
        <dbReference type="ARBA" id="ARBA00023015"/>
    </source>
</evidence>
<dbReference type="Pfam" id="PF04082">
    <property type="entry name" value="Fungal_trans"/>
    <property type="match status" value="1"/>
</dbReference>
<dbReference type="GO" id="GO:0009893">
    <property type="term" value="P:positive regulation of metabolic process"/>
    <property type="evidence" value="ECO:0007669"/>
    <property type="project" value="UniProtKB-ARBA"/>
</dbReference>
<keyword evidence="9" id="KW-1185">Reference proteome</keyword>
<dbReference type="InterPro" id="IPR001138">
    <property type="entry name" value="Zn2Cys6_DnaBD"/>
</dbReference>
<keyword evidence="5" id="KW-0539">Nucleus</keyword>
<dbReference type="PANTHER" id="PTHR47785">
    <property type="entry name" value="ZN(II)2CYS6 TRANSCRIPTION FACTOR (EUROFUNG)-RELATED-RELATED"/>
    <property type="match status" value="1"/>
</dbReference>
<dbReference type="CDD" id="cd00067">
    <property type="entry name" value="GAL4"/>
    <property type="match status" value="1"/>
</dbReference>
<keyword evidence="1" id="KW-0479">Metal-binding</keyword>
<feature type="domain" description="Xylanolytic transcriptional activator regulatory" evidence="7">
    <location>
        <begin position="186"/>
        <end position="417"/>
    </location>
</feature>
<evidence type="ECO:0000256" key="5">
    <source>
        <dbReference type="ARBA" id="ARBA00023242"/>
    </source>
</evidence>
<reference evidence="8" key="2">
    <citation type="submission" date="2020-02" db="EMBL/GenBank/DDBJ databases">
        <authorList>
            <person name="Gilchrist C.L.M."/>
            <person name="Chooi Y.-H."/>
        </authorList>
    </citation>
    <scope>NUCLEOTIDE SEQUENCE</scope>
    <source>
        <strain evidence="8">MST-FP2251</strain>
    </source>
</reference>
<name>A0AAD4GQ13_ASPNN</name>
<evidence type="ECO:0000256" key="3">
    <source>
        <dbReference type="ARBA" id="ARBA00023125"/>
    </source>
</evidence>
<dbReference type="AlphaFoldDB" id="A0AAD4GQ13"/>
<evidence type="ECO:0000259" key="7">
    <source>
        <dbReference type="Pfam" id="PF04082"/>
    </source>
</evidence>
<gene>
    <name evidence="8" type="ORF">FE257_000849</name>
</gene>
<evidence type="ECO:0000256" key="1">
    <source>
        <dbReference type="ARBA" id="ARBA00022723"/>
    </source>
</evidence>
<protein>
    <recommendedName>
        <fullName evidence="7">Xylanolytic transcriptional activator regulatory domain-containing protein</fullName>
    </recommendedName>
</protein>
<proteinExistence type="predicted"/>
<sequence length="583" mass="67036">MVVSNPMEPPQQSDKEPLPTPIADKRKRHPRAANYPRKRATRACATCRLRRTKCDNSRPSFDPASLAILKRIDDLESLVKARTSDAASPFAPSKILASSASPLIPFADIASPSPSLSSPVGDQQMQWKPCFINIDEVLKWPVFLDHQDLEQRLRRLAPLEEEEDNNSQPELPISIVLDFNAADRLLGSFFRNVHIFNPTLKEDNIREHVKNALFKGIGWDAMSCLLNTHQLLIYAHGLIATPFTMDRQGTSSSSFRQSKEFLQAESYFRSAQMRMGMLLCKSGTIEAQCFFLAGVYLMSTLRPVGAWRMFVQALACCQGFFIHQTSDYDEDWDTKQRIYWTCLKSELELRLELNLPQEKALDLSYPSFFPSPPEGLKSEDEAAWYFYLAEIALRRLKNRILGYLYQHDATNPESNMEEVILDFEAQADAWLRSLPPSLALNTDVPNKDQYQPFRFILSGHFLDCQETIYWHFLVETMHGRVHGNRNNFLQKGLQVCLDRVHQNHTGFYHRHHGTWLMLRSCTRSAFVLLAAERRVELVPFLPIGWQEAVFEVSKMLAFWKDESRDVAELFAILQTLLEAREQQ</sequence>
<dbReference type="InterPro" id="IPR053181">
    <property type="entry name" value="EcdB-like_regulator"/>
</dbReference>
<evidence type="ECO:0000313" key="9">
    <source>
        <dbReference type="Proteomes" id="UP001194746"/>
    </source>
</evidence>
<accession>A0AAD4GQ13</accession>
<dbReference type="PANTHER" id="PTHR47785:SF7">
    <property type="entry name" value="ZN(II)2CYS6 TRANSCRIPTION FACTOR (EUROFUNG)"/>
    <property type="match status" value="1"/>
</dbReference>
<evidence type="ECO:0000313" key="8">
    <source>
        <dbReference type="EMBL" id="KAF9885026.1"/>
    </source>
</evidence>
<evidence type="ECO:0000256" key="4">
    <source>
        <dbReference type="ARBA" id="ARBA00023163"/>
    </source>
</evidence>
<organism evidence="8 9">
    <name type="scientific">Aspergillus nanangensis</name>
    <dbReference type="NCBI Taxonomy" id="2582783"/>
    <lineage>
        <taxon>Eukaryota</taxon>
        <taxon>Fungi</taxon>
        <taxon>Dikarya</taxon>
        <taxon>Ascomycota</taxon>
        <taxon>Pezizomycotina</taxon>
        <taxon>Eurotiomycetes</taxon>
        <taxon>Eurotiomycetidae</taxon>
        <taxon>Eurotiales</taxon>
        <taxon>Aspergillaceae</taxon>
        <taxon>Aspergillus</taxon>
        <taxon>Aspergillus subgen. Circumdati</taxon>
    </lineage>
</organism>
<dbReference type="GO" id="GO:0000981">
    <property type="term" value="F:DNA-binding transcription factor activity, RNA polymerase II-specific"/>
    <property type="evidence" value="ECO:0007669"/>
    <property type="project" value="InterPro"/>
</dbReference>
<dbReference type="GO" id="GO:0008270">
    <property type="term" value="F:zinc ion binding"/>
    <property type="evidence" value="ECO:0007669"/>
    <property type="project" value="InterPro"/>
</dbReference>
<dbReference type="GO" id="GO:0006351">
    <property type="term" value="P:DNA-templated transcription"/>
    <property type="evidence" value="ECO:0007669"/>
    <property type="project" value="InterPro"/>
</dbReference>
<dbReference type="EMBL" id="VCAU01000106">
    <property type="protein sequence ID" value="KAF9885026.1"/>
    <property type="molecule type" value="Genomic_DNA"/>
</dbReference>
<feature type="region of interest" description="Disordered" evidence="6">
    <location>
        <begin position="1"/>
        <end position="37"/>
    </location>
</feature>
<comment type="caution">
    <text evidence="8">The sequence shown here is derived from an EMBL/GenBank/DDBJ whole genome shotgun (WGS) entry which is preliminary data.</text>
</comment>